<accession>A0A5E8CJ81</accession>
<dbReference type="InterPro" id="IPR037069">
    <property type="entry name" value="AcylCoA_DH/ox_N_sf"/>
</dbReference>
<dbReference type="InterPro" id="IPR036250">
    <property type="entry name" value="AcylCo_DH-like_C"/>
</dbReference>
<dbReference type="InterPro" id="IPR029320">
    <property type="entry name" value="Acyl-CoA_ox_N"/>
</dbReference>
<dbReference type="GO" id="GO:0071949">
    <property type="term" value="F:FAD binding"/>
    <property type="evidence" value="ECO:0007669"/>
    <property type="project" value="InterPro"/>
</dbReference>
<name>A0A5E8CJ81_9ZZZZ</name>
<dbReference type="Pfam" id="PF02770">
    <property type="entry name" value="Acyl-CoA_dh_M"/>
    <property type="match status" value="1"/>
</dbReference>
<organism evidence="5">
    <name type="scientific">seawater metagenome</name>
    <dbReference type="NCBI Taxonomy" id="1561972"/>
    <lineage>
        <taxon>unclassified sequences</taxon>
        <taxon>metagenomes</taxon>
        <taxon>ecological metagenomes</taxon>
    </lineage>
</organism>
<dbReference type="GO" id="GO:0055088">
    <property type="term" value="P:lipid homeostasis"/>
    <property type="evidence" value="ECO:0007669"/>
    <property type="project" value="TreeGrafter"/>
</dbReference>
<dbReference type="GO" id="GO:0033540">
    <property type="term" value="P:fatty acid beta-oxidation using acyl-CoA oxidase"/>
    <property type="evidence" value="ECO:0007669"/>
    <property type="project" value="TreeGrafter"/>
</dbReference>
<evidence type="ECO:0000259" key="3">
    <source>
        <dbReference type="Pfam" id="PF02770"/>
    </source>
</evidence>
<dbReference type="SUPFAM" id="SSF56645">
    <property type="entry name" value="Acyl-CoA dehydrogenase NM domain-like"/>
    <property type="match status" value="1"/>
</dbReference>
<dbReference type="SUPFAM" id="SSF47203">
    <property type="entry name" value="Acyl-CoA dehydrogenase C-terminal domain-like"/>
    <property type="match status" value="1"/>
</dbReference>
<evidence type="ECO:0000256" key="2">
    <source>
        <dbReference type="SAM" id="Phobius"/>
    </source>
</evidence>
<keyword evidence="1" id="KW-0285">Flavoprotein</keyword>
<feature type="transmembrane region" description="Helical" evidence="2">
    <location>
        <begin position="392"/>
        <end position="415"/>
    </location>
</feature>
<evidence type="ECO:0000256" key="1">
    <source>
        <dbReference type="ARBA" id="ARBA00022630"/>
    </source>
</evidence>
<dbReference type="EMBL" id="CABVLZ010000003">
    <property type="protein sequence ID" value="VVU95127.1"/>
    <property type="molecule type" value="Genomic_DNA"/>
</dbReference>
<dbReference type="InterPro" id="IPR006091">
    <property type="entry name" value="Acyl-CoA_Oxase/DH_mid-dom"/>
</dbReference>
<dbReference type="PANTHER" id="PTHR10909:SF382">
    <property type="entry name" value="ACYL-COENZYME A OXIDASE"/>
    <property type="match status" value="1"/>
</dbReference>
<dbReference type="AlphaFoldDB" id="A0A5E8CJ81"/>
<reference evidence="5" key="1">
    <citation type="submission" date="2019-09" db="EMBL/GenBank/DDBJ databases">
        <authorList>
            <person name="Needham M D."/>
        </authorList>
    </citation>
    <scope>NUCLEOTIDE SEQUENCE</scope>
</reference>
<dbReference type="InterPro" id="IPR009100">
    <property type="entry name" value="AcylCoA_DH/oxidase_NM_dom_sf"/>
</dbReference>
<proteinExistence type="predicted"/>
<dbReference type="GO" id="GO:0005777">
    <property type="term" value="C:peroxisome"/>
    <property type="evidence" value="ECO:0007669"/>
    <property type="project" value="InterPro"/>
</dbReference>
<dbReference type="GO" id="GO:0005504">
    <property type="term" value="F:fatty acid binding"/>
    <property type="evidence" value="ECO:0007669"/>
    <property type="project" value="TreeGrafter"/>
</dbReference>
<dbReference type="Gene3D" id="1.20.140.10">
    <property type="entry name" value="Butyryl-CoA Dehydrogenase, subunit A, domain 3"/>
    <property type="match status" value="1"/>
</dbReference>
<dbReference type="Gene3D" id="2.40.110.10">
    <property type="entry name" value="Butyryl-CoA Dehydrogenase, subunit A, domain 2"/>
    <property type="match status" value="1"/>
</dbReference>
<dbReference type="Gene3D" id="1.10.540.10">
    <property type="entry name" value="Acyl-CoA dehydrogenase/oxidase, N-terminal domain"/>
    <property type="match status" value="1"/>
</dbReference>
<protein>
    <submittedName>
        <fullName evidence="5">Acyl-CoA dehydrogenase, middle domain</fullName>
    </submittedName>
</protein>
<keyword evidence="2" id="KW-0472">Membrane</keyword>
<dbReference type="PANTHER" id="PTHR10909">
    <property type="entry name" value="ELECTRON TRANSPORT OXIDOREDUCTASE"/>
    <property type="match status" value="1"/>
</dbReference>
<feature type="domain" description="Acyl-coenzyme A oxidase N-terminal" evidence="4">
    <location>
        <begin position="4"/>
        <end position="100"/>
    </location>
</feature>
<gene>
    <name evidence="5" type="ORF">CPAV1605_852</name>
</gene>
<dbReference type="InterPro" id="IPR046373">
    <property type="entry name" value="Acyl-CoA_Oxase/DH_mid-dom_sf"/>
</dbReference>
<dbReference type="GO" id="GO:0003997">
    <property type="term" value="F:acyl-CoA oxidase activity"/>
    <property type="evidence" value="ECO:0007669"/>
    <property type="project" value="InterPro"/>
</dbReference>
<evidence type="ECO:0000259" key="4">
    <source>
        <dbReference type="Pfam" id="PF14749"/>
    </source>
</evidence>
<feature type="domain" description="Acyl-CoA oxidase/dehydrogenase middle" evidence="3">
    <location>
        <begin position="104"/>
        <end position="202"/>
    </location>
</feature>
<evidence type="ECO:0000313" key="5">
    <source>
        <dbReference type="EMBL" id="VVU95127.1"/>
    </source>
</evidence>
<sequence length="449" mass="51689">MNTVFNQEILDKKPERLGDYQENYTHASAQLKKLIKSYFIRSEYLTQNTKGFFKAHELIAKFSPTLTYHMSVHFNLFAGTIISLGSDEQKEKYIEEANNGTLGCFALTEHDAGVFSGMKLKTKAEYNSKKNTFILNGSKNWISLGISAKYGIIIANLIFNKENKGPHGFIIDLSLPGVERKYVAQKACLQGLDNAQLFFNNVEIPNDALLSKYTKIENKEYIKDDDYSFLKIANRLQSGRICIGSGAIAITESTLNNLIKYTLTKKITISKDRYVYMEELPIIKNKFNEFKAKINKLNNFKEYVQDKYILELNQPSKYILDLIATLKFYSTYECCDILHQSRKIIGSYGLSHDSNLIPSHDSLYSLLVVEGDNNLLAQKIVKDYLKNIYKSFWTLIIELLLGNFTKVYLVLFIMFRLKMSKDKLKEWVTLNESIFKLALILCQEKVNKF</sequence>
<keyword evidence="2" id="KW-1133">Transmembrane helix</keyword>
<dbReference type="InterPro" id="IPR012258">
    <property type="entry name" value="Acyl-CoA_oxidase"/>
</dbReference>
<keyword evidence="2" id="KW-0812">Transmembrane</keyword>
<dbReference type="Pfam" id="PF14749">
    <property type="entry name" value="Acyl-CoA_ox_N"/>
    <property type="match status" value="1"/>
</dbReference>